<proteinExistence type="predicted"/>
<organism evidence="1 2">
    <name type="scientific">Chitinophaga polysaccharea</name>
    <dbReference type="NCBI Taxonomy" id="1293035"/>
    <lineage>
        <taxon>Bacteria</taxon>
        <taxon>Pseudomonadati</taxon>
        <taxon>Bacteroidota</taxon>
        <taxon>Chitinophagia</taxon>
        <taxon>Chitinophagales</taxon>
        <taxon>Chitinophagaceae</taxon>
        <taxon>Chitinophaga</taxon>
    </lineage>
</organism>
<protein>
    <recommendedName>
        <fullName evidence="3">Glycosyl hydrolase family 39</fullName>
    </recommendedName>
</protein>
<dbReference type="InterPro" id="IPR051923">
    <property type="entry name" value="Glycosyl_Hydrolase_39"/>
</dbReference>
<dbReference type="PANTHER" id="PTHR12631">
    <property type="entry name" value="ALPHA-L-IDURONIDASE"/>
    <property type="match status" value="1"/>
</dbReference>
<reference evidence="1 2" key="1">
    <citation type="submission" date="2019-06" db="EMBL/GenBank/DDBJ databases">
        <title>Sorghum-associated microbial communities from plants grown in Nebraska, USA.</title>
        <authorList>
            <person name="Schachtman D."/>
        </authorList>
    </citation>
    <scope>NUCLEOTIDE SEQUENCE [LARGE SCALE GENOMIC DNA]</scope>
    <source>
        <strain evidence="1 2">1209</strain>
    </source>
</reference>
<evidence type="ECO:0008006" key="3">
    <source>
        <dbReference type="Google" id="ProtNLM"/>
    </source>
</evidence>
<dbReference type="GO" id="GO:0004553">
    <property type="term" value="F:hydrolase activity, hydrolyzing O-glycosyl compounds"/>
    <property type="evidence" value="ECO:0007669"/>
    <property type="project" value="TreeGrafter"/>
</dbReference>
<keyword evidence="2" id="KW-1185">Reference proteome</keyword>
<gene>
    <name evidence="1" type="ORF">FHW36_1176</name>
</gene>
<dbReference type="EMBL" id="VIWO01000017">
    <property type="protein sequence ID" value="TWF31817.1"/>
    <property type="molecule type" value="Genomic_DNA"/>
</dbReference>
<sequence length="476" mass="53798">MQKKYVFAVIMTGMMSIGCSHSVSKKIPAFDDTTIVANKPLFKDFMGLNGHVTFKPGLYGQVCRLVRMYHNIDWDAKAPGDALNIPHTLNHINWKDDVYGPWKQHGFETDICLQFLSFGVGNPQYKTLWAGKEQWGYDYAKAMAAYFGPSGKEKLCTSFEIDNEPGNRFDRTLFSTLFRKMAQGIRDADPQVKIVTPAVVAGKGDDYSQGLDDRYQDTSVLPLYDVINLHTYPTMEKSATNENSWNRSYPEDKSLQYLKVIDDAIAWRNQRAPQKEVWITEFGYDACTPEAMKLRKDWALKLNWQGATDLQQAQYLVRSFMAFAARDVQRAYLYYYNDDDEASFHAASGLTRHFVPKMSFWAVKQLYATLGAYRFRRIVKQLESQLYVYEFERGDDPSVRIWVAWSPTGTPTNKKEGYQPKSISATLDNLPGLPVSVTGMATTDGVAPAVSFTSAGHAAITLTIGESPVYISMPGK</sequence>
<dbReference type="AlphaFoldDB" id="A0A561P123"/>
<dbReference type="SUPFAM" id="SSF51445">
    <property type="entry name" value="(Trans)glycosidases"/>
    <property type="match status" value="1"/>
</dbReference>
<evidence type="ECO:0000313" key="1">
    <source>
        <dbReference type="EMBL" id="TWF31817.1"/>
    </source>
</evidence>
<dbReference type="Gene3D" id="3.20.20.80">
    <property type="entry name" value="Glycosidases"/>
    <property type="match status" value="1"/>
</dbReference>
<name>A0A561P123_9BACT</name>
<accession>A0A561P123</accession>
<dbReference type="Proteomes" id="UP000320811">
    <property type="component" value="Unassembled WGS sequence"/>
</dbReference>
<dbReference type="PROSITE" id="PS51257">
    <property type="entry name" value="PROKAR_LIPOPROTEIN"/>
    <property type="match status" value="1"/>
</dbReference>
<dbReference type="OrthoDB" id="177731at2"/>
<dbReference type="PANTHER" id="PTHR12631:SF10">
    <property type="entry name" value="BETA-XYLOSIDASE-LIKE PROTEIN-RELATED"/>
    <property type="match status" value="1"/>
</dbReference>
<dbReference type="InterPro" id="IPR017853">
    <property type="entry name" value="GH"/>
</dbReference>
<comment type="caution">
    <text evidence="1">The sequence shown here is derived from an EMBL/GenBank/DDBJ whole genome shotgun (WGS) entry which is preliminary data.</text>
</comment>
<evidence type="ECO:0000313" key="2">
    <source>
        <dbReference type="Proteomes" id="UP000320811"/>
    </source>
</evidence>
<dbReference type="RefSeq" id="WP_145675152.1">
    <property type="nucleotide sequence ID" value="NZ_VIWO01000017.1"/>
</dbReference>